<dbReference type="Gramene" id="Pp3c14_11510V3.1">
    <property type="protein sequence ID" value="PAC:32960225.CDS.1"/>
    <property type="gene ID" value="Pp3c14_11510"/>
</dbReference>
<name>A0A2K1JHD5_PHYPA</name>
<evidence type="ECO:0000313" key="2">
    <source>
        <dbReference type="EnsemblPlants" id="PAC:32960225.CDS.1"/>
    </source>
</evidence>
<dbReference type="EMBL" id="ABEU02000014">
    <property type="protein sequence ID" value="PNR40967.1"/>
    <property type="molecule type" value="Genomic_DNA"/>
</dbReference>
<proteinExistence type="predicted"/>
<reference evidence="2" key="3">
    <citation type="submission" date="2020-12" db="UniProtKB">
        <authorList>
            <consortium name="EnsemblPlants"/>
        </authorList>
    </citation>
    <scope>IDENTIFICATION</scope>
</reference>
<gene>
    <name evidence="1" type="ORF">PHYPA_018370</name>
</gene>
<dbReference type="Proteomes" id="UP000006727">
    <property type="component" value="Chromosome 14"/>
</dbReference>
<dbReference type="AlphaFoldDB" id="A0A2K1JHD5"/>
<organism evidence="1">
    <name type="scientific">Physcomitrium patens</name>
    <name type="common">Spreading-leaved earth moss</name>
    <name type="synonym">Physcomitrella patens</name>
    <dbReference type="NCBI Taxonomy" id="3218"/>
    <lineage>
        <taxon>Eukaryota</taxon>
        <taxon>Viridiplantae</taxon>
        <taxon>Streptophyta</taxon>
        <taxon>Embryophyta</taxon>
        <taxon>Bryophyta</taxon>
        <taxon>Bryophytina</taxon>
        <taxon>Bryopsida</taxon>
        <taxon>Funariidae</taxon>
        <taxon>Funariales</taxon>
        <taxon>Funariaceae</taxon>
        <taxon>Physcomitrium</taxon>
    </lineage>
</organism>
<protein>
    <submittedName>
        <fullName evidence="1 2">Uncharacterized protein</fullName>
    </submittedName>
</protein>
<reference evidence="1 3" key="1">
    <citation type="journal article" date="2008" name="Science">
        <title>The Physcomitrella genome reveals evolutionary insights into the conquest of land by plants.</title>
        <authorList>
            <person name="Rensing S."/>
            <person name="Lang D."/>
            <person name="Zimmer A."/>
            <person name="Terry A."/>
            <person name="Salamov A."/>
            <person name="Shapiro H."/>
            <person name="Nishiyama T."/>
            <person name="Perroud P.-F."/>
            <person name="Lindquist E."/>
            <person name="Kamisugi Y."/>
            <person name="Tanahashi T."/>
            <person name="Sakakibara K."/>
            <person name="Fujita T."/>
            <person name="Oishi K."/>
            <person name="Shin-I T."/>
            <person name="Kuroki Y."/>
            <person name="Toyoda A."/>
            <person name="Suzuki Y."/>
            <person name="Hashimoto A."/>
            <person name="Yamaguchi K."/>
            <person name="Sugano A."/>
            <person name="Kohara Y."/>
            <person name="Fujiyama A."/>
            <person name="Anterola A."/>
            <person name="Aoki S."/>
            <person name="Ashton N."/>
            <person name="Barbazuk W.B."/>
            <person name="Barker E."/>
            <person name="Bennetzen J."/>
            <person name="Bezanilla M."/>
            <person name="Blankenship R."/>
            <person name="Cho S.H."/>
            <person name="Dutcher S."/>
            <person name="Estelle M."/>
            <person name="Fawcett J.A."/>
            <person name="Gundlach H."/>
            <person name="Hanada K."/>
            <person name="Heyl A."/>
            <person name="Hicks K.A."/>
            <person name="Hugh J."/>
            <person name="Lohr M."/>
            <person name="Mayer K."/>
            <person name="Melkozernov A."/>
            <person name="Murata T."/>
            <person name="Nelson D."/>
            <person name="Pils B."/>
            <person name="Prigge M."/>
            <person name="Reiss B."/>
            <person name="Renner T."/>
            <person name="Rombauts S."/>
            <person name="Rushton P."/>
            <person name="Sanderfoot A."/>
            <person name="Schween G."/>
            <person name="Shiu S.-H."/>
            <person name="Stueber K."/>
            <person name="Theodoulou F.L."/>
            <person name="Tu H."/>
            <person name="Van de Peer Y."/>
            <person name="Verrier P.J."/>
            <person name="Waters E."/>
            <person name="Wood A."/>
            <person name="Yang L."/>
            <person name="Cove D."/>
            <person name="Cuming A."/>
            <person name="Hasebe M."/>
            <person name="Lucas S."/>
            <person name="Mishler D.B."/>
            <person name="Reski R."/>
            <person name="Grigoriev I."/>
            <person name="Quatrano R.S."/>
            <person name="Boore J.L."/>
        </authorList>
    </citation>
    <scope>NUCLEOTIDE SEQUENCE [LARGE SCALE GENOMIC DNA]</scope>
    <source>
        <strain evidence="2 3">cv. Gransden 2004</strain>
    </source>
</reference>
<dbReference type="InParanoid" id="A0A2K1JHD5"/>
<dbReference type="PaxDb" id="3218-PP1S36_289V6.1"/>
<evidence type="ECO:0000313" key="3">
    <source>
        <dbReference type="Proteomes" id="UP000006727"/>
    </source>
</evidence>
<evidence type="ECO:0000313" key="1">
    <source>
        <dbReference type="EMBL" id="PNR40967.1"/>
    </source>
</evidence>
<sequence length="83" mass="9607">MDGCLTGWLTNTLAQTSSFPRRPSVRRICVVAHHILRRPLRTRDQDLEWKTRQQETADLQLLMFRCLHCVVHKLLAVAISAQV</sequence>
<accession>A0A2K1JHD5</accession>
<dbReference type="EnsemblPlants" id="Pp3c14_11510V3.1">
    <property type="protein sequence ID" value="PAC:32960225.CDS.1"/>
    <property type="gene ID" value="Pp3c14_11510"/>
</dbReference>
<reference evidence="1 3" key="2">
    <citation type="journal article" date="2018" name="Plant J.">
        <title>The Physcomitrella patens chromosome-scale assembly reveals moss genome structure and evolution.</title>
        <authorList>
            <person name="Lang D."/>
            <person name="Ullrich K.K."/>
            <person name="Murat F."/>
            <person name="Fuchs J."/>
            <person name="Jenkins J."/>
            <person name="Haas F.B."/>
            <person name="Piednoel M."/>
            <person name="Gundlach H."/>
            <person name="Van Bel M."/>
            <person name="Meyberg R."/>
            <person name="Vives C."/>
            <person name="Morata J."/>
            <person name="Symeonidi A."/>
            <person name="Hiss M."/>
            <person name="Muchero W."/>
            <person name="Kamisugi Y."/>
            <person name="Saleh O."/>
            <person name="Blanc G."/>
            <person name="Decker E.L."/>
            <person name="van Gessel N."/>
            <person name="Grimwood J."/>
            <person name="Hayes R.D."/>
            <person name="Graham S.W."/>
            <person name="Gunter L.E."/>
            <person name="McDaniel S.F."/>
            <person name="Hoernstein S.N.W."/>
            <person name="Larsson A."/>
            <person name="Li F.W."/>
            <person name="Perroud P.F."/>
            <person name="Phillips J."/>
            <person name="Ranjan P."/>
            <person name="Rokshar D.S."/>
            <person name="Rothfels C.J."/>
            <person name="Schneider L."/>
            <person name="Shu S."/>
            <person name="Stevenson D.W."/>
            <person name="Thummler F."/>
            <person name="Tillich M."/>
            <person name="Villarreal Aguilar J.C."/>
            <person name="Widiez T."/>
            <person name="Wong G.K."/>
            <person name="Wymore A."/>
            <person name="Zhang Y."/>
            <person name="Zimmer A.D."/>
            <person name="Quatrano R.S."/>
            <person name="Mayer K.F.X."/>
            <person name="Goodstein D."/>
            <person name="Casacuberta J.M."/>
            <person name="Vandepoele K."/>
            <person name="Reski R."/>
            <person name="Cuming A.C."/>
            <person name="Tuskan G.A."/>
            <person name="Maumus F."/>
            <person name="Salse J."/>
            <person name="Schmutz J."/>
            <person name="Rensing S.A."/>
        </authorList>
    </citation>
    <scope>NUCLEOTIDE SEQUENCE [LARGE SCALE GENOMIC DNA]</scope>
    <source>
        <strain evidence="2 3">cv. Gransden 2004</strain>
    </source>
</reference>
<keyword evidence="3" id="KW-1185">Reference proteome</keyword>